<reference evidence="3" key="2">
    <citation type="submission" date="2023-06" db="EMBL/GenBank/DDBJ databases">
        <authorList>
            <consortium name="Lawrence Berkeley National Laboratory"/>
            <person name="Haridas S."/>
            <person name="Hensen N."/>
            <person name="Bonometti L."/>
            <person name="Westerberg I."/>
            <person name="Brannstrom I.O."/>
            <person name="Guillou S."/>
            <person name="Cros-Aarteil S."/>
            <person name="Calhoun S."/>
            <person name="Kuo A."/>
            <person name="Mondo S."/>
            <person name="Pangilinan J."/>
            <person name="Riley R."/>
            <person name="Labutti K."/>
            <person name="Andreopoulos B."/>
            <person name="Lipzen A."/>
            <person name="Chen C."/>
            <person name="Yanf M."/>
            <person name="Daum C."/>
            <person name="Ng V."/>
            <person name="Clum A."/>
            <person name="Steindorff A."/>
            <person name="Ohm R."/>
            <person name="Martin F."/>
            <person name="Silar P."/>
            <person name="Natvig D."/>
            <person name="Lalanne C."/>
            <person name="Gautier V."/>
            <person name="Ament-Velasquez S.L."/>
            <person name="Kruys A."/>
            <person name="Hutchinson M.I."/>
            <person name="Powell A.J."/>
            <person name="Barry K."/>
            <person name="Miller A.N."/>
            <person name="Grigoriev I.V."/>
            <person name="Debuchy R."/>
            <person name="Gladieux P."/>
            <person name="Thoren M.H."/>
            <person name="Johannesson H."/>
        </authorList>
    </citation>
    <scope>NUCLEOTIDE SEQUENCE</scope>
    <source>
        <strain evidence="3">CBS 958.72</strain>
    </source>
</reference>
<evidence type="ECO:0000256" key="1">
    <source>
        <dbReference type="SAM" id="Phobius"/>
    </source>
</evidence>
<name>A0AAE0K7W4_9PEZI</name>
<feature type="transmembrane region" description="Helical" evidence="1">
    <location>
        <begin position="91"/>
        <end position="108"/>
    </location>
</feature>
<reference evidence="3" key="1">
    <citation type="journal article" date="2023" name="Mol. Phylogenet. Evol.">
        <title>Genome-scale phylogeny and comparative genomics of the fungal order Sordariales.</title>
        <authorList>
            <person name="Hensen N."/>
            <person name="Bonometti L."/>
            <person name="Westerberg I."/>
            <person name="Brannstrom I.O."/>
            <person name="Guillou S."/>
            <person name="Cros-Aarteil S."/>
            <person name="Calhoun S."/>
            <person name="Haridas S."/>
            <person name="Kuo A."/>
            <person name="Mondo S."/>
            <person name="Pangilinan J."/>
            <person name="Riley R."/>
            <person name="LaButti K."/>
            <person name="Andreopoulos B."/>
            <person name="Lipzen A."/>
            <person name="Chen C."/>
            <person name="Yan M."/>
            <person name="Daum C."/>
            <person name="Ng V."/>
            <person name="Clum A."/>
            <person name="Steindorff A."/>
            <person name="Ohm R.A."/>
            <person name="Martin F."/>
            <person name="Silar P."/>
            <person name="Natvig D.O."/>
            <person name="Lalanne C."/>
            <person name="Gautier V."/>
            <person name="Ament-Velasquez S.L."/>
            <person name="Kruys A."/>
            <person name="Hutchinson M.I."/>
            <person name="Powell A.J."/>
            <person name="Barry K."/>
            <person name="Miller A.N."/>
            <person name="Grigoriev I.V."/>
            <person name="Debuchy R."/>
            <person name="Gladieux P."/>
            <person name="Hiltunen Thoren M."/>
            <person name="Johannesson H."/>
        </authorList>
    </citation>
    <scope>NUCLEOTIDE SEQUENCE</scope>
    <source>
        <strain evidence="3">CBS 958.72</strain>
    </source>
</reference>
<keyword evidence="4" id="KW-1185">Reference proteome</keyword>
<evidence type="ECO:0000313" key="4">
    <source>
        <dbReference type="Proteomes" id="UP001287356"/>
    </source>
</evidence>
<evidence type="ECO:0000313" key="3">
    <source>
        <dbReference type="EMBL" id="KAK3371753.1"/>
    </source>
</evidence>
<keyword evidence="1" id="KW-0472">Membrane</keyword>
<feature type="transmembrane region" description="Helical" evidence="1">
    <location>
        <begin position="128"/>
        <end position="149"/>
    </location>
</feature>
<feature type="transmembrane region" description="Helical" evidence="1">
    <location>
        <begin position="58"/>
        <end position="79"/>
    </location>
</feature>
<gene>
    <name evidence="3" type="ORF">B0T24DRAFT_336334</name>
</gene>
<evidence type="ECO:0000259" key="2">
    <source>
        <dbReference type="Pfam" id="PF24535"/>
    </source>
</evidence>
<sequence>MFNLGENSKVRGSGHLILNAIRALTIVTLGTVMVACWAMIVLSGITAHFDFFDMISHFFIFVICIFLVISELGLFKRFFEKNWPVLSPSHSLMWLGLAILIIGCQLLADLTKPAYTLGNLGLSMYRLVLASGILCLIFGISNILVSIIFRDGTRDRQAEEQPSAMRRMTQVFNVKNFRKSKIAISKPFISEAQAADIERNNSPLASRTSPIVPAVQRPPTALHPAFTGGSHYSTAHMDRF</sequence>
<dbReference type="EMBL" id="JAULSN010000005">
    <property type="protein sequence ID" value="KAK3371753.1"/>
    <property type="molecule type" value="Genomic_DNA"/>
</dbReference>
<dbReference type="InterPro" id="IPR056019">
    <property type="entry name" value="DUF7598"/>
</dbReference>
<organism evidence="3 4">
    <name type="scientific">Lasiosphaeria ovina</name>
    <dbReference type="NCBI Taxonomy" id="92902"/>
    <lineage>
        <taxon>Eukaryota</taxon>
        <taxon>Fungi</taxon>
        <taxon>Dikarya</taxon>
        <taxon>Ascomycota</taxon>
        <taxon>Pezizomycotina</taxon>
        <taxon>Sordariomycetes</taxon>
        <taxon>Sordariomycetidae</taxon>
        <taxon>Sordariales</taxon>
        <taxon>Lasiosphaeriaceae</taxon>
        <taxon>Lasiosphaeria</taxon>
    </lineage>
</organism>
<keyword evidence="1" id="KW-1133">Transmembrane helix</keyword>
<keyword evidence="1" id="KW-0812">Transmembrane</keyword>
<accession>A0AAE0K7W4</accession>
<feature type="domain" description="DUF7598" evidence="2">
    <location>
        <begin position="14"/>
        <end position="148"/>
    </location>
</feature>
<proteinExistence type="predicted"/>
<dbReference type="AlphaFoldDB" id="A0AAE0K7W4"/>
<protein>
    <recommendedName>
        <fullName evidence="2">DUF7598 domain-containing protein</fullName>
    </recommendedName>
</protein>
<feature type="transmembrane region" description="Helical" evidence="1">
    <location>
        <begin position="21"/>
        <end position="46"/>
    </location>
</feature>
<dbReference type="Pfam" id="PF24535">
    <property type="entry name" value="DUF7598"/>
    <property type="match status" value="1"/>
</dbReference>
<comment type="caution">
    <text evidence="3">The sequence shown here is derived from an EMBL/GenBank/DDBJ whole genome shotgun (WGS) entry which is preliminary data.</text>
</comment>
<dbReference type="Proteomes" id="UP001287356">
    <property type="component" value="Unassembled WGS sequence"/>
</dbReference>